<dbReference type="InterPro" id="IPR029062">
    <property type="entry name" value="Class_I_gatase-like"/>
</dbReference>
<dbReference type="PANTHER" id="PTHR40469">
    <property type="entry name" value="SECRETED GLYCOSYL HYDROLASE"/>
    <property type="match status" value="1"/>
</dbReference>
<name>A0A7X1FNZ2_9SPHN</name>
<evidence type="ECO:0000259" key="2">
    <source>
        <dbReference type="Pfam" id="PF06283"/>
    </source>
</evidence>
<evidence type="ECO:0000313" key="3">
    <source>
        <dbReference type="EMBL" id="MBC2664223.1"/>
    </source>
</evidence>
<feature type="chain" id="PRO_5031372877" evidence="1">
    <location>
        <begin position="22"/>
        <end position="281"/>
    </location>
</feature>
<keyword evidence="4" id="KW-1185">Reference proteome</keyword>
<dbReference type="Gene3D" id="3.40.50.880">
    <property type="match status" value="1"/>
</dbReference>
<dbReference type="SUPFAM" id="SSF52317">
    <property type="entry name" value="Class I glutamine amidotransferase-like"/>
    <property type="match status" value="1"/>
</dbReference>
<dbReference type="PANTHER" id="PTHR40469:SF2">
    <property type="entry name" value="GALACTOSE-BINDING DOMAIN-LIKE SUPERFAMILY PROTEIN"/>
    <property type="match status" value="1"/>
</dbReference>
<dbReference type="Proteomes" id="UP000566813">
    <property type="component" value="Unassembled WGS sequence"/>
</dbReference>
<evidence type="ECO:0000256" key="1">
    <source>
        <dbReference type="SAM" id="SignalP"/>
    </source>
</evidence>
<organism evidence="3 4">
    <name type="scientific">Novosphingobium flavum</name>
    <dbReference type="NCBI Taxonomy" id="1778672"/>
    <lineage>
        <taxon>Bacteria</taxon>
        <taxon>Pseudomonadati</taxon>
        <taxon>Pseudomonadota</taxon>
        <taxon>Alphaproteobacteria</taxon>
        <taxon>Sphingomonadales</taxon>
        <taxon>Sphingomonadaceae</taxon>
        <taxon>Novosphingobium</taxon>
    </lineage>
</organism>
<feature type="signal peptide" evidence="1">
    <location>
        <begin position="1"/>
        <end position="21"/>
    </location>
</feature>
<accession>A0A7X1FNZ2</accession>
<dbReference type="RefSeq" id="WP_185662462.1">
    <property type="nucleotide sequence ID" value="NZ_JACLAW010000001.1"/>
</dbReference>
<dbReference type="Pfam" id="PF06283">
    <property type="entry name" value="ThuA"/>
    <property type="match status" value="1"/>
</dbReference>
<gene>
    <name evidence="3" type="ORF">H7F51_01685</name>
</gene>
<feature type="domain" description="ThuA-like" evidence="2">
    <location>
        <begin position="51"/>
        <end position="273"/>
    </location>
</feature>
<evidence type="ECO:0000313" key="4">
    <source>
        <dbReference type="Proteomes" id="UP000566813"/>
    </source>
</evidence>
<proteinExistence type="predicted"/>
<sequence length="281" mass="31029">MIASLTAALLTLQAAPAAVSAALPPRDPRNWPTPVMDRVAPRLPPLRHGAVLILSKTNGFRDPEQIAAATSAITEIVRESGRDAFATENAAVMNPRDLRRFSTVVLNSTSGNIFDDAQRAAFRRWVERGGGVVLLHGAGGDPAYDWAWYAQTLIGAQFIGHTGRPMQFQQATIDVKDRTNPATRDLPERWTRTEEWYSFDRVPAGQGTRILATLDESTYQPFPERTRMGAVHPLIWTRCVDKGRVFFSALGHKAETYAEALHRKLIGGAIRWASRRQGSGC</sequence>
<dbReference type="InterPro" id="IPR029010">
    <property type="entry name" value="ThuA-like"/>
</dbReference>
<comment type="caution">
    <text evidence="3">The sequence shown here is derived from an EMBL/GenBank/DDBJ whole genome shotgun (WGS) entry which is preliminary data.</text>
</comment>
<reference evidence="3 4" key="1">
    <citation type="submission" date="2020-08" db="EMBL/GenBank/DDBJ databases">
        <title>The genome sequence of type strain Novosphingobium flavum NBRC 111647.</title>
        <authorList>
            <person name="Liu Y."/>
        </authorList>
    </citation>
    <scope>NUCLEOTIDE SEQUENCE [LARGE SCALE GENOMIC DNA]</scope>
    <source>
        <strain evidence="3 4">NBRC 111647</strain>
    </source>
</reference>
<dbReference type="AlphaFoldDB" id="A0A7X1FNZ2"/>
<protein>
    <submittedName>
        <fullName evidence="3">ThuA domain-containing protein</fullName>
    </submittedName>
</protein>
<keyword evidence="1" id="KW-0732">Signal</keyword>
<dbReference type="EMBL" id="JACLAW010000001">
    <property type="protein sequence ID" value="MBC2664223.1"/>
    <property type="molecule type" value="Genomic_DNA"/>
</dbReference>